<proteinExistence type="predicted"/>
<dbReference type="Proteomes" id="UP000823775">
    <property type="component" value="Unassembled WGS sequence"/>
</dbReference>
<protein>
    <submittedName>
        <fullName evidence="1">Uncharacterized protein</fullName>
    </submittedName>
</protein>
<comment type="caution">
    <text evidence="1">The sequence shown here is derived from an EMBL/GenBank/DDBJ whole genome shotgun (WGS) entry which is preliminary data.</text>
</comment>
<sequence>MAAIMHLWNNNISQLCKCYFSLVVETIEHLLLKGEVAGQIWRYFTRAAGIIGPLIQLKQTVNKWWTEE</sequence>
<reference evidence="1 2" key="1">
    <citation type="journal article" date="2021" name="BMC Genomics">
        <title>Datura genome reveals duplications of psychoactive alkaloid biosynthetic genes and high mutation rate following tissue culture.</title>
        <authorList>
            <person name="Rajewski A."/>
            <person name="Carter-House D."/>
            <person name="Stajich J."/>
            <person name="Litt A."/>
        </authorList>
    </citation>
    <scope>NUCLEOTIDE SEQUENCE [LARGE SCALE GENOMIC DNA]</scope>
    <source>
        <strain evidence="1">AR-01</strain>
    </source>
</reference>
<evidence type="ECO:0000313" key="1">
    <source>
        <dbReference type="EMBL" id="MCD9641220.1"/>
    </source>
</evidence>
<feature type="non-terminal residue" evidence="1">
    <location>
        <position position="68"/>
    </location>
</feature>
<keyword evidence="2" id="KW-1185">Reference proteome</keyword>
<name>A0ABS8V5B2_DATST</name>
<dbReference type="EMBL" id="JACEIK010003304">
    <property type="protein sequence ID" value="MCD9641220.1"/>
    <property type="molecule type" value="Genomic_DNA"/>
</dbReference>
<gene>
    <name evidence="1" type="ORF">HAX54_027290</name>
</gene>
<organism evidence="1 2">
    <name type="scientific">Datura stramonium</name>
    <name type="common">Jimsonweed</name>
    <name type="synonym">Common thornapple</name>
    <dbReference type="NCBI Taxonomy" id="4076"/>
    <lineage>
        <taxon>Eukaryota</taxon>
        <taxon>Viridiplantae</taxon>
        <taxon>Streptophyta</taxon>
        <taxon>Embryophyta</taxon>
        <taxon>Tracheophyta</taxon>
        <taxon>Spermatophyta</taxon>
        <taxon>Magnoliopsida</taxon>
        <taxon>eudicotyledons</taxon>
        <taxon>Gunneridae</taxon>
        <taxon>Pentapetalae</taxon>
        <taxon>asterids</taxon>
        <taxon>lamiids</taxon>
        <taxon>Solanales</taxon>
        <taxon>Solanaceae</taxon>
        <taxon>Solanoideae</taxon>
        <taxon>Datureae</taxon>
        <taxon>Datura</taxon>
    </lineage>
</organism>
<accession>A0ABS8V5B2</accession>
<evidence type="ECO:0000313" key="2">
    <source>
        <dbReference type="Proteomes" id="UP000823775"/>
    </source>
</evidence>